<dbReference type="Gene3D" id="1.25.10.10">
    <property type="entry name" value="Leucine-rich Repeat Variant"/>
    <property type="match status" value="3"/>
</dbReference>
<dbReference type="HOGENOM" id="CLU_008720_0_0_1"/>
<protein>
    <recommendedName>
        <fullName evidence="1">Nucleolar protein 9</fullName>
    </recommendedName>
    <alternativeName>
        <fullName evidence="3 4">Pumilio domain-containing protein NOP9</fullName>
    </alternativeName>
</protein>
<evidence type="ECO:0000256" key="5">
    <source>
        <dbReference type="SAM" id="MobiDB-lite"/>
    </source>
</evidence>
<gene>
    <name evidence="6" type="ORF">SCLCIDRAFT_106635</name>
</gene>
<dbReference type="PANTHER" id="PTHR13102:SF0">
    <property type="entry name" value="NUCLEOLAR PROTEIN 9"/>
    <property type="match status" value="1"/>
</dbReference>
<evidence type="ECO:0000256" key="1">
    <source>
        <dbReference type="ARBA" id="ARBA00016427"/>
    </source>
</evidence>
<proteinExistence type="predicted"/>
<dbReference type="InParanoid" id="A0A0C3EIH1"/>
<dbReference type="PANTHER" id="PTHR13102">
    <property type="entry name" value="NUCLEOLAR PROTEIN 9"/>
    <property type="match status" value="1"/>
</dbReference>
<dbReference type="InterPro" id="IPR001313">
    <property type="entry name" value="Pumilio_RNA-bd_rpt"/>
</dbReference>
<name>A0A0C3EIH1_9AGAM</name>
<feature type="compositionally biased region" description="Basic and acidic residues" evidence="5">
    <location>
        <begin position="727"/>
        <end position="740"/>
    </location>
</feature>
<evidence type="ECO:0000313" key="7">
    <source>
        <dbReference type="Proteomes" id="UP000053989"/>
    </source>
</evidence>
<dbReference type="Pfam" id="PF22493">
    <property type="entry name" value="PUF_NOP9"/>
    <property type="match status" value="1"/>
</dbReference>
<keyword evidence="7" id="KW-1185">Reference proteome</keyword>
<evidence type="ECO:0000256" key="4">
    <source>
        <dbReference type="ARBA" id="ARBA00031929"/>
    </source>
</evidence>
<reference evidence="7" key="2">
    <citation type="submission" date="2015-01" db="EMBL/GenBank/DDBJ databases">
        <title>Evolutionary Origins and Diversification of the Mycorrhizal Mutualists.</title>
        <authorList>
            <consortium name="DOE Joint Genome Institute"/>
            <consortium name="Mycorrhizal Genomics Consortium"/>
            <person name="Kohler A."/>
            <person name="Kuo A."/>
            <person name="Nagy L.G."/>
            <person name="Floudas D."/>
            <person name="Copeland A."/>
            <person name="Barry K.W."/>
            <person name="Cichocki N."/>
            <person name="Veneault-Fourrey C."/>
            <person name="LaButti K."/>
            <person name="Lindquist E.A."/>
            <person name="Lipzen A."/>
            <person name="Lundell T."/>
            <person name="Morin E."/>
            <person name="Murat C."/>
            <person name="Riley R."/>
            <person name="Ohm R."/>
            <person name="Sun H."/>
            <person name="Tunlid A."/>
            <person name="Henrissat B."/>
            <person name="Grigoriev I.V."/>
            <person name="Hibbett D.S."/>
            <person name="Martin F."/>
        </authorList>
    </citation>
    <scope>NUCLEOTIDE SEQUENCE [LARGE SCALE GENOMIC DNA]</scope>
    <source>
        <strain evidence="7">Foug A</strain>
    </source>
</reference>
<dbReference type="GO" id="GO:0030686">
    <property type="term" value="C:90S preribosome"/>
    <property type="evidence" value="ECO:0007669"/>
    <property type="project" value="TreeGrafter"/>
</dbReference>
<evidence type="ECO:0000313" key="6">
    <source>
        <dbReference type="EMBL" id="KIM67706.1"/>
    </source>
</evidence>
<reference evidence="6 7" key="1">
    <citation type="submission" date="2014-04" db="EMBL/GenBank/DDBJ databases">
        <authorList>
            <consortium name="DOE Joint Genome Institute"/>
            <person name="Kuo A."/>
            <person name="Kohler A."/>
            <person name="Nagy L.G."/>
            <person name="Floudas D."/>
            <person name="Copeland A."/>
            <person name="Barry K.W."/>
            <person name="Cichocki N."/>
            <person name="Veneault-Fourrey C."/>
            <person name="LaButti K."/>
            <person name="Lindquist E.A."/>
            <person name="Lipzen A."/>
            <person name="Lundell T."/>
            <person name="Morin E."/>
            <person name="Murat C."/>
            <person name="Sun H."/>
            <person name="Tunlid A."/>
            <person name="Henrissat B."/>
            <person name="Grigoriev I.V."/>
            <person name="Hibbett D.S."/>
            <person name="Martin F."/>
            <person name="Nordberg H.P."/>
            <person name="Cantor M.N."/>
            <person name="Hua S.X."/>
        </authorList>
    </citation>
    <scope>NUCLEOTIDE SEQUENCE [LARGE SCALE GENOMIC DNA]</scope>
    <source>
        <strain evidence="6 7">Foug A</strain>
    </source>
</reference>
<keyword evidence="2" id="KW-0677">Repeat</keyword>
<dbReference type="Proteomes" id="UP000053989">
    <property type="component" value="Unassembled WGS sequence"/>
</dbReference>
<dbReference type="SMART" id="SM00025">
    <property type="entry name" value="Pumilio"/>
    <property type="match status" value="6"/>
</dbReference>
<dbReference type="GO" id="GO:0030688">
    <property type="term" value="C:preribosome, small subunit precursor"/>
    <property type="evidence" value="ECO:0007669"/>
    <property type="project" value="TreeGrafter"/>
</dbReference>
<evidence type="ECO:0000256" key="3">
    <source>
        <dbReference type="ARBA" id="ARBA00030932"/>
    </source>
</evidence>
<organism evidence="6 7">
    <name type="scientific">Scleroderma citrinum Foug A</name>
    <dbReference type="NCBI Taxonomy" id="1036808"/>
    <lineage>
        <taxon>Eukaryota</taxon>
        <taxon>Fungi</taxon>
        <taxon>Dikarya</taxon>
        <taxon>Basidiomycota</taxon>
        <taxon>Agaricomycotina</taxon>
        <taxon>Agaricomycetes</taxon>
        <taxon>Agaricomycetidae</taxon>
        <taxon>Boletales</taxon>
        <taxon>Sclerodermatineae</taxon>
        <taxon>Sclerodermataceae</taxon>
        <taxon>Scleroderma</taxon>
    </lineage>
</organism>
<dbReference type="SUPFAM" id="SSF48371">
    <property type="entry name" value="ARM repeat"/>
    <property type="match status" value="2"/>
</dbReference>
<dbReference type="GO" id="GO:0000480">
    <property type="term" value="P:endonucleolytic cleavage in 5'-ETS of tricistronic rRNA transcript (SSU-rRNA, 5.8S rRNA, LSU-rRNA)"/>
    <property type="evidence" value="ECO:0007669"/>
    <property type="project" value="TreeGrafter"/>
</dbReference>
<dbReference type="GO" id="GO:0000447">
    <property type="term" value="P:endonucleolytic cleavage in ITS1 to separate SSU-rRNA from 5.8S rRNA and LSU-rRNA from tricistronic rRNA transcript (SSU-rRNA, 5.8S rRNA, LSU-rRNA)"/>
    <property type="evidence" value="ECO:0007669"/>
    <property type="project" value="TreeGrafter"/>
</dbReference>
<dbReference type="AlphaFoldDB" id="A0A0C3EIH1"/>
<dbReference type="InterPro" id="IPR016024">
    <property type="entry name" value="ARM-type_fold"/>
</dbReference>
<accession>A0A0C3EIH1</accession>
<dbReference type="GO" id="GO:0003723">
    <property type="term" value="F:RNA binding"/>
    <property type="evidence" value="ECO:0007669"/>
    <property type="project" value="InterPro"/>
</dbReference>
<dbReference type="STRING" id="1036808.A0A0C3EIH1"/>
<dbReference type="FunCoup" id="A0A0C3EIH1">
    <property type="interactions" value="509"/>
</dbReference>
<feature type="compositionally biased region" description="Basic residues" evidence="5">
    <location>
        <begin position="1"/>
        <end position="14"/>
    </location>
</feature>
<dbReference type="GO" id="GO:0005730">
    <property type="term" value="C:nucleolus"/>
    <property type="evidence" value="ECO:0007669"/>
    <property type="project" value="TreeGrafter"/>
</dbReference>
<dbReference type="OrthoDB" id="392571at2759"/>
<feature type="region of interest" description="Disordered" evidence="5">
    <location>
        <begin position="653"/>
        <end position="702"/>
    </location>
</feature>
<dbReference type="EMBL" id="KN822011">
    <property type="protein sequence ID" value="KIM67706.1"/>
    <property type="molecule type" value="Genomic_DNA"/>
</dbReference>
<feature type="region of interest" description="Disordered" evidence="5">
    <location>
        <begin position="718"/>
        <end position="762"/>
    </location>
</feature>
<dbReference type="GO" id="GO:0000472">
    <property type="term" value="P:endonucleolytic cleavage to generate mature 5'-end of SSU-rRNA from (SSU-rRNA, 5.8S rRNA, LSU-rRNA)"/>
    <property type="evidence" value="ECO:0007669"/>
    <property type="project" value="TreeGrafter"/>
</dbReference>
<evidence type="ECO:0000256" key="2">
    <source>
        <dbReference type="ARBA" id="ARBA00022737"/>
    </source>
</evidence>
<dbReference type="InterPro" id="IPR011989">
    <property type="entry name" value="ARM-like"/>
</dbReference>
<sequence length="762" mass="85701">MPKELRKRGKKHKKSQQEEQSPANPPVDEHEKPSEGPSWIIPARKTEDVNLEAPFGYVDPDIKAYFRTVDDQIRVWQEEEHIPDEENVDMDPNEAKRLFFVAALNEMAGKEKQLATDPECSVVLERMFYSMDDFVRRVFIDSLCGSFESLINHRFASHVCQTFFSVAAETVSREAKGILSEVPESKDKGELRTLTQLILDICDEIRPSFSSMIMDPFASHVLRSLLLLLFPLVLPGETAPQKFMRSKKSMTWKARQGTMKSVFSNEKGKGKETPIFPVPNEFRDAAVKLMQSLKESLDANEVRALAANKVASPILQLLLEIEAGVGGGSTPDSLMDRVLVGMITSSRVDSDAIMEPSDFLVTLLRDPTSSHLLETLVSRCPDWVFNQLWSTYFQGKLPRLALHPIANFVVSKAIERLDSNQIKVTLTELNSSWGKAIQFSRTGVLRGLIERSRILGCHEEDVCEAVFTAFGLSSPETRTRLVPCALIMKEGPKEAPSRKKIRHKEAAQNPREPTVQGALILQSLLKLPEPHCMVVIDSIASLAVQDLLALSYNATSSRVLDAMFESPTVPFRAKRRLVVSVIGHYHEFVDDRIGSRVADRFWAFADPYLKEKIARSIMPQEQVLAASFYGKFFARNLNLHLLKRRPEEWKELQSSSKINAKEPESAQAPVFVPPSQEKQQSSAISEHDYPPKKSSRKRTVPEDEIDTLFSAALGNKVKSGAASRSILVREKASPTDREMQDVMQAIRGVPHESSHSKKRRKT</sequence>
<dbReference type="GO" id="GO:0000056">
    <property type="term" value="P:ribosomal small subunit export from nucleus"/>
    <property type="evidence" value="ECO:0007669"/>
    <property type="project" value="TreeGrafter"/>
</dbReference>
<dbReference type="InterPro" id="IPR040000">
    <property type="entry name" value="NOP9"/>
</dbReference>
<feature type="region of interest" description="Disordered" evidence="5">
    <location>
        <begin position="1"/>
        <end position="42"/>
    </location>
</feature>